<comment type="caution">
    <text evidence="1">The sequence shown here is derived from an EMBL/GenBank/DDBJ whole genome shotgun (WGS) entry which is preliminary data.</text>
</comment>
<sequence>MTVTVDIPDSVIRAYVRKESNEALATIFKNILVQTLPQYFDICGNFNGINVGFQVPLYLSNGKKRINPFSRISFCVDDETNRLLNRAKNYTTMSIKNIAEIIILKQLLEGDEAQNAENSAVHNQ</sequence>
<dbReference type="Proteomes" id="UP001600894">
    <property type="component" value="Unassembled WGS sequence"/>
</dbReference>
<proteinExistence type="predicted"/>
<accession>A0ABQ0B010</accession>
<evidence type="ECO:0000313" key="1">
    <source>
        <dbReference type="EMBL" id="GAA6269599.1"/>
    </source>
</evidence>
<reference evidence="1 2" key="1">
    <citation type="submission" date="2024-04" db="EMBL/GenBank/DDBJ databases">
        <title>Defined microbial consortia suppress multidrug-resistant proinflammatory Enterobacteriaceae via ecological control.</title>
        <authorList>
            <person name="Furuichi M."/>
            <person name="Kawaguchi T."/>
            <person name="Pust M."/>
            <person name="Yasuma K."/>
            <person name="Plichta D."/>
            <person name="Hasegawa N."/>
            <person name="Ohya T."/>
            <person name="Bhattarai S."/>
            <person name="Sasajima S."/>
            <person name="Aoto Y."/>
            <person name="Tuganbaev T."/>
            <person name="Yaginuma M."/>
            <person name="Ueda M."/>
            <person name="Okahashi N."/>
            <person name="Amafuji K."/>
            <person name="Kiridooshi Y."/>
            <person name="Sugita K."/>
            <person name="Strazar M."/>
            <person name="Skelly A."/>
            <person name="Suda W."/>
            <person name="Hattori M."/>
            <person name="Nakamoto N."/>
            <person name="Caballero S."/>
            <person name="Norman J."/>
            <person name="Olle B."/>
            <person name="Tanoue T."/>
            <person name="Arita M."/>
            <person name="Bucci V."/>
            <person name="Atarashi K."/>
            <person name="Xavier R."/>
            <person name="Honda K."/>
        </authorList>
    </citation>
    <scope>NUCLEOTIDE SEQUENCE [LARGE SCALE GENOMIC DNA]</scope>
    <source>
        <strain evidence="2">f13</strain>
    </source>
</reference>
<gene>
    <name evidence="1" type="ORF">F130042H8_26590</name>
</gene>
<organism evidence="1 2">
    <name type="scientific">Enterocloster alcoholdehydrogenati</name>
    <dbReference type="NCBI Taxonomy" id="2547410"/>
    <lineage>
        <taxon>Bacteria</taxon>
        <taxon>Bacillati</taxon>
        <taxon>Bacillota</taxon>
        <taxon>Clostridia</taxon>
        <taxon>Lachnospirales</taxon>
        <taxon>Lachnospiraceae</taxon>
        <taxon>Enterocloster</taxon>
    </lineage>
</organism>
<dbReference type="EMBL" id="BAABXL010000001">
    <property type="protein sequence ID" value="GAA6269599.1"/>
    <property type="molecule type" value="Genomic_DNA"/>
</dbReference>
<keyword evidence="2" id="KW-1185">Reference proteome</keyword>
<name>A0ABQ0B010_9FIRM</name>
<protein>
    <submittedName>
        <fullName evidence="1">Uncharacterized protein</fullName>
    </submittedName>
</protein>
<dbReference type="RefSeq" id="WP_390470367.1">
    <property type="nucleotide sequence ID" value="NZ_BAABXL010000001.1"/>
</dbReference>
<evidence type="ECO:0000313" key="2">
    <source>
        <dbReference type="Proteomes" id="UP001600894"/>
    </source>
</evidence>